<dbReference type="Pfam" id="PF01683">
    <property type="entry name" value="EB"/>
    <property type="match status" value="6"/>
</dbReference>
<dbReference type="CTD" id="9819590"/>
<dbReference type="PROSITE" id="PS00280">
    <property type="entry name" value="BPTI_KUNITZ_1"/>
    <property type="match status" value="5"/>
</dbReference>
<dbReference type="GeneID" id="9819590"/>
<feature type="domain" description="BPTI/Kunitz inhibitor" evidence="3">
    <location>
        <begin position="2168"/>
        <end position="2220"/>
    </location>
</feature>
<dbReference type="CDD" id="cd00109">
    <property type="entry name" value="Kunitz-type"/>
    <property type="match status" value="7"/>
</dbReference>
<sequence length="3098" mass="335121">MRLRPNWLFLVFCTGNLIHSAATYCEEDSYCDECDLVKVGQPCNNFDRLPVYTCNNDTKKVTYTPSKYFMCVDGEVIQFDCSHRNMPPAVFNQITRECVQEETTDNHIRRRRATTGSSRVGDVCNFNTDCQRGMFCGGGICSCLSDFVSISQHCWPKVNPGESGCVENRQCEAVWPGTICTSAGLCECPKETVPSRTRDGTVCISSAIPPACPLPEAHNGNPNPATVLANPSTHPLNPGNYMPVLCNSLSSETRSSNNGDGSTWCVYPDGEQDVYIADTYNCISHPQVNNELFNEYSEKVDGICCHNRAFVCIQPLESGDEPSVPRWWYNSATGTCVQFMWDPDTITNASPNNFRTAEHCESYCRDTCRRGGPEFASSKFSILDEVPRTNCLASTSRCDQDHQCTLIGSQQTCCPTAAHICSANGGRLLLTKPPENYDRGLQIAGHKSVTRYYYDIDQGRCVNFMYQGLGNYNNFLTKQDCESFCSKLVCENGNPLRIGEEWQRCETNADCPSSHSCQGSHKVCCPTAQSLCTQPKRLGDCTSAVRRYWYNAATRTCEMFQYTGCQGNDNNFPTLVACQQRCRGINVEPKCQHGRAFRDRNGNFQQCSDKQNGPKCPVNYVCSYDGTTHGCCPTKAFTCSLNPDKGVQCGSGRSYRYYFNSNKQACESFQYEGCDGNANNFLTSEDCQHYCGVGGCPNGGMPLRDEATNKPMSCSENKSCPSTHECLSIPVNGNVGNRCCPTKQHICSQPPQQGNHCSKISVGRFYFNIVTRECASFQYNGCNGNLNNFATQTECNNFCSAAGCAVGEVAFKDVNTKKAFDCNNVLINSCPANFQCRFNSLTSGYVCCGSTSMDVCPSEERAFINSLDETVRECAINVPGSCPADFLCRFNAQRNRYYCCAPTTENVCPDQRALFRAKKTLLPVRCTLNNANTCPDGYSCQSRSKGVLQGFCCSARNVCKGDSEFLMDEKSKMPRICTPGAFISCPVGYRCHKQTPSSMSGFCCRGEINAISEGCPPGEYAYAKKNEVVACDPFNPENKGCPATFSCQFAVAFQRYQCCGKDPIEEDEIEQEELGCPHSQVALVNNDHPVVCTASGASCPTGYFCQFSDRNKQFQCCGHKAGCPGESVAYLDLTGGAQECSVKLRNCPEGYTCQNAKQGKTICCTGGVRISGRDRPLIGGGQGVTNSSEELSTPSITIPPPPSSPIAPPQPAPVTMSPSVTSSGNAGKSLCPPDTVLVNGECKVRGAVGSVCLLSSQCTSGAECVGQLCACGKKFREQDGRCIQVDVEVPLIMKEKCREDQIEKDSLCLDKSQMGGACTYDEQCLNGTVCTSKMCKCAQGSSPYKDRCLNNINICESPRQPVISPDYTLIQCAKQKCPKPSACVYSKMIGSYVCCTSAPVTMSKGAPMATGKPLKPVVAPVVGRIVNGGRVVGTGAGKPVSKYTCPDGRVPMLFPQNNMPLVCNPVKGCPQGHTCINKMCCPNGRVKRSEPCPRGWLMVERDGVSQCGGTYATTVEQKPICRIGDGCDSAGCRIPTQGDACEEEMSIDSIYCDLATNKTDTHENAFLICNLVKKEIERKICPKSQFFIDGKCRTGNVRYKRQGVAGSGRVGDFCSFNTDCLTGMFCSTGSCTCLSNFVAIQGYCYLKKNPGESGCQYAEQCSAVWPESRCEKSRCECPEDVNGIPYVQAKTRDGVVCVLHSGEDGDPVPKCPLPEYDDDLLTMPVSQLRNPHMTDPDDADIQMGEHINPLQFCSSQSTDYTTFIANGGGACAFATEANNAQEGDGVYIADIYDCVTSTTSMANVKTAMEGVYDIHPASDGICCPNRAFTCIQPKREADSGSAAPAGVRPRWWYNAVTGTCEQFMWDPWDETEMQSPNNFKTREHCESYCRDTCKRGSPQYLTGSSQNEDEVVNNCQTASSCTSNFECTSIGSMQLCCPTVASICSNTGGRPVDLIRSTNFDAGMLMKRSFSMTFSTSSRYYYDAEQGRCIAFTYNGALGNYNNFKSSADCELFCAKLQCKYGTPLKIGSSNQRCSANADCPSTHECQSDHNVCCPRPQAICSQPLRLGDCKQSVRRYWYNAVTRACEIFDYTGCQGNDNNFETLLECQNTCENIIPEPQCPQGDAYKDYQGNYYVCSNSGAGNSCPVNYECYFDGYVWGCCPTKAYTCTLSPHKGVTCGSGSSYRYYYNSQTQECESYQYNGCDGNSNNFATREDCEGYCGVGGCPNGGTPERNEFGQLMVCSATQICPGTHECTSVNSGSSVVNRCCPTRAYICSLPPQQGSSCSSSAAARFYFNIVTKECTQFTYNGCSGNLNNFATLEQCNNFCLSAACTPGDVAYVNPNTNMPYECNAALSNSCPTNFGCTYDQLSGNSVCCGATNMDVCPEGEKAYVNAADMGVRECLINVEGSCPSNYLCRFNALKNRYYCCASITGDLCPSGKALYKEPSSKAPIRCTISSNNNQCPTGYTCQSDVPGAFQGYCCSGNHLCPNKAEFYLEESSQMPRSCTVGAFITCPNGYSCQSTQNEFTTGYCCKGEVASVSDGCPPNEYVFMKDNQIAPCDPFNPPNAPCPNGYSCQWSLANQRYQCCGATPITTPKSIAALGCPNNQVAYREHSSNAPRICTAASQNCPTGFFCQFSTANNQFQCCGMSGGCPNDSVAFIGITGEPQSCAIGQSTCPSGYSCQRAISGAQLCCTTNEEPVAPVKGCTEKQVEVDGICLDKKSLGEACNNQVQCPTGSTCKDSVCSCPEGHHELNGVCLADCGANEVEVAGKCVAKSLIGEACEADEQCQGGSSCLDATCTCPEGEEAVEDVCMKKMSRPMSTCPVPGQIPYLEPRTKNARFCSPSRPNCPRGFSCQFSQTAQQNICCGGGKAIVAEKKNGKPSTFSSKPNGKEEVDEEATNVCDRGSAYVVNGTPKQCTASPCPSGYKCTFSKKSKNYYCCSSKASPSGGAGSGSGGAANGCATGTALLFPSTGTPVQCSNSGSNSCPAGYKCQKSTLSNRFQCCSVVKDGEDEEEEVEVKAPVRGRPVVGGRGTVNKNKENSAANGPCSNGQVQVLRIVGERIMKKCEDKCPPHQVAVRGVCRDKYLADAPLNNEI</sequence>
<gene>
    <name evidence="4" type="ORF">GCK72_011839</name>
</gene>
<dbReference type="InterPro" id="IPR020901">
    <property type="entry name" value="Prtase_inh_Kunz-CS"/>
</dbReference>
<feature type="domain" description="BPTI/Kunitz inhibitor" evidence="3">
    <location>
        <begin position="1830"/>
        <end position="1889"/>
    </location>
</feature>
<proteinExistence type="predicted"/>
<dbReference type="InterPro" id="IPR053014">
    <property type="entry name" value="Cuticle_assoc_divergent"/>
</dbReference>
<dbReference type="Proteomes" id="UP000483820">
    <property type="component" value="Chromosome III"/>
</dbReference>
<feature type="chain" id="PRO_5025441780" description="BPTI/Kunitz inhibitor domain-containing protein" evidence="2">
    <location>
        <begin position="24"/>
        <end position="3098"/>
    </location>
</feature>
<dbReference type="RefSeq" id="XP_053588284.1">
    <property type="nucleotide sequence ID" value="XM_053728707.1"/>
</dbReference>
<evidence type="ECO:0000256" key="2">
    <source>
        <dbReference type="SAM" id="SignalP"/>
    </source>
</evidence>
<dbReference type="EMBL" id="WUAV01000003">
    <property type="protein sequence ID" value="KAF1763573.1"/>
    <property type="molecule type" value="Genomic_DNA"/>
</dbReference>
<dbReference type="InterPro" id="IPR028150">
    <property type="entry name" value="Lustrin_cystein"/>
</dbReference>
<name>A0A6A5HAW6_CAERE</name>
<feature type="domain" description="BPTI/Kunitz inhibitor" evidence="3">
    <location>
        <begin position="312"/>
        <end position="364"/>
    </location>
</feature>
<comment type="caution">
    <text evidence="4">The sequence shown here is derived from an EMBL/GenBank/DDBJ whole genome shotgun (WGS) entry which is preliminary data.</text>
</comment>
<dbReference type="PROSITE" id="PS50279">
    <property type="entry name" value="BPTI_KUNITZ_2"/>
    <property type="match status" value="10"/>
</dbReference>
<dbReference type="PANTHER" id="PTHR46339:SF7">
    <property type="entry name" value="BPTI_KUNITZ INHIBITOR DOMAIN-CONTAINING PROTEIN"/>
    <property type="match status" value="1"/>
</dbReference>
<feature type="region of interest" description="Disordered" evidence="1">
    <location>
        <begin position="1175"/>
        <end position="1226"/>
    </location>
</feature>
<reference evidence="4 5" key="1">
    <citation type="submission" date="2019-12" db="EMBL/GenBank/DDBJ databases">
        <title>Chromosome-level assembly of the Caenorhabditis remanei genome.</title>
        <authorList>
            <person name="Teterina A.A."/>
            <person name="Willis J.H."/>
            <person name="Phillips P.C."/>
        </authorList>
    </citation>
    <scope>NUCLEOTIDE SEQUENCE [LARGE SCALE GENOMIC DNA]</scope>
    <source>
        <strain evidence="4 5">PX506</strain>
        <tissue evidence="4">Whole organism</tissue>
    </source>
</reference>
<feature type="domain" description="BPTI/Kunitz inhibitor" evidence="3">
    <location>
        <begin position="747"/>
        <end position="799"/>
    </location>
</feature>
<feature type="compositionally biased region" description="Pro residues" evidence="1">
    <location>
        <begin position="1197"/>
        <end position="1212"/>
    </location>
</feature>
<dbReference type="GO" id="GO:0004867">
    <property type="term" value="F:serine-type endopeptidase inhibitor activity"/>
    <property type="evidence" value="ECO:0007669"/>
    <property type="project" value="InterPro"/>
</dbReference>
<accession>A0A6A5HAW6</accession>
<dbReference type="Pfam" id="PF00014">
    <property type="entry name" value="Kunitz_BPTI"/>
    <property type="match status" value="10"/>
</dbReference>
<feature type="domain" description="BPTI/Kunitz inhibitor" evidence="3">
    <location>
        <begin position="2061"/>
        <end position="2111"/>
    </location>
</feature>
<dbReference type="KEGG" id="crq:GCK72_011839"/>
<protein>
    <recommendedName>
        <fullName evidence="3">BPTI/Kunitz inhibitor domain-containing protein</fullName>
    </recommendedName>
</protein>
<keyword evidence="2" id="KW-0732">Signal</keyword>
<dbReference type="Pfam" id="PF14625">
    <property type="entry name" value="Lustrin_cystein"/>
    <property type="match status" value="24"/>
</dbReference>
<dbReference type="PRINTS" id="PR00759">
    <property type="entry name" value="BASICPTASE"/>
</dbReference>
<feature type="domain" description="BPTI/Kunitz inhibitor" evidence="3">
    <location>
        <begin position="639"/>
        <end position="691"/>
    </location>
</feature>
<dbReference type="Gene3D" id="4.10.410.10">
    <property type="entry name" value="Pancreatic trypsin inhibitor Kunitz domain"/>
    <property type="match status" value="10"/>
</dbReference>
<evidence type="ECO:0000313" key="5">
    <source>
        <dbReference type="Proteomes" id="UP000483820"/>
    </source>
</evidence>
<dbReference type="InterPro" id="IPR002223">
    <property type="entry name" value="Kunitz_BPTI"/>
</dbReference>
<dbReference type="InterPro" id="IPR006150">
    <property type="entry name" value="Cys_repeat_1"/>
</dbReference>
<feature type="domain" description="BPTI/Kunitz inhibitor" evidence="3">
    <location>
        <begin position="532"/>
        <end position="582"/>
    </location>
</feature>
<evidence type="ECO:0000259" key="3">
    <source>
        <dbReference type="PROSITE" id="PS50279"/>
    </source>
</evidence>
<feature type="signal peptide" evidence="2">
    <location>
        <begin position="1"/>
        <end position="23"/>
    </location>
</feature>
<dbReference type="PANTHER" id="PTHR46339">
    <property type="entry name" value="PROTEIN CBG15282-RELATED"/>
    <property type="match status" value="1"/>
</dbReference>
<feature type="compositionally biased region" description="Polar residues" evidence="1">
    <location>
        <begin position="1216"/>
        <end position="1226"/>
    </location>
</feature>
<evidence type="ECO:0000256" key="1">
    <source>
        <dbReference type="SAM" id="MobiDB-lite"/>
    </source>
</evidence>
<dbReference type="CDD" id="cd22593">
    <property type="entry name" value="Kunitz_conkunitzin"/>
    <property type="match status" value="1"/>
</dbReference>
<dbReference type="InterPro" id="IPR036880">
    <property type="entry name" value="Kunitz_BPTI_sf"/>
</dbReference>
<dbReference type="SMART" id="SM00289">
    <property type="entry name" value="WR1"/>
    <property type="match status" value="31"/>
</dbReference>
<feature type="domain" description="BPTI/Kunitz inhibitor" evidence="3">
    <location>
        <begin position="1979"/>
        <end position="2014"/>
    </location>
</feature>
<dbReference type="SUPFAM" id="SSF57362">
    <property type="entry name" value="BPTI-like"/>
    <property type="match status" value="10"/>
</dbReference>
<evidence type="ECO:0000313" key="4">
    <source>
        <dbReference type="EMBL" id="KAF1763573.1"/>
    </source>
</evidence>
<organism evidence="4 5">
    <name type="scientific">Caenorhabditis remanei</name>
    <name type="common">Caenorhabditis vulgaris</name>
    <dbReference type="NCBI Taxonomy" id="31234"/>
    <lineage>
        <taxon>Eukaryota</taxon>
        <taxon>Metazoa</taxon>
        <taxon>Ecdysozoa</taxon>
        <taxon>Nematoda</taxon>
        <taxon>Chromadorea</taxon>
        <taxon>Rhabditida</taxon>
        <taxon>Rhabditina</taxon>
        <taxon>Rhabditomorpha</taxon>
        <taxon>Rhabditoidea</taxon>
        <taxon>Rhabditidae</taxon>
        <taxon>Peloderinae</taxon>
        <taxon>Caenorhabditis</taxon>
    </lineage>
</organism>
<dbReference type="InterPro" id="IPR006149">
    <property type="entry name" value="EB_dom"/>
</dbReference>
<dbReference type="SMART" id="SM00131">
    <property type="entry name" value="KU"/>
    <property type="match status" value="10"/>
</dbReference>
<feature type="domain" description="BPTI/Kunitz inhibitor" evidence="3">
    <location>
        <begin position="2275"/>
        <end position="2327"/>
    </location>
</feature>
<feature type="domain" description="BPTI/Kunitz inhibitor" evidence="3">
    <location>
        <begin position="438"/>
        <end position="485"/>
    </location>
</feature>